<evidence type="ECO:0000259" key="1">
    <source>
        <dbReference type="SMART" id="SM00842"/>
    </source>
</evidence>
<dbReference type="SUPFAM" id="SSF53067">
    <property type="entry name" value="Actin-like ATPase domain"/>
    <property type="match status" value="2"/>
</dbReference>
<dbReference type="SMART" id="SM00842">
    <property type="entry name" value="FtsA"/>
    <property type="match status" value="1"/>
</dbReference>
<feature type="domain" description="SHS2" evidence="1">
    <location>
        <begin position="6"/>
        <end position="177"/>
    </location>
</feature>
<sequence>MASRHVIGLDIGTTAVRAAEVAPAGSSRRPRPTLVRYGEHRLPAGAVREGEVVDALVVSQALRELWSRTGFSHKDVVIGVGNQRVVVRELDLPWLPLAQLKASLPLQVQELLPVGAADAILDFHPTDETEGETGRTVHGMLVAAQRDTVSANLRAVEDAGLRPTMVDLNAFALLRALARGEHAERTVALVDVGARLTNVVVATGGRPRLVRVIPSGGQHVTDAVAAALEVPPAEAEVAKRRLGTGAGAVPGAVPPELAAAAEAVDRTCRALVESVRNTLVYYAGQHTGARVELVVLTGGGVHLAGLGQLLSSTTRLPAVLGDALAGYDLGRAVDRTALDGAGSLVALPVGLASGVAA</sequence>
<dbReference type="OrthoDB" id="1926201at2"/>
<dbReference type="Gene3D" id="3.30.420.40">
    <property type="match status" value="2"/>
</dbReference>
<name>A0A1I0W7Q8_9CELL</name>
<dbReference type="Gene3D" id="3.30.1490.300">
    <property type="match status" value="1"/>
</dbReference>
<dbReference type="InterPro" id="IPR005883">
    <property type="entry name" value="PilM"/>
</dbReference>
<dbReference type="Proteomes" id="UP000199012">
    <property type="component" value="Unassembled WGS sequence"/>
</dbReference>
<reference evidence="2 3" key="1">
    <citation type="submission" date="2016-10" db="EMBL/GenBank/DDBJ databases">
        <authorList>
            <person name="de Groot N.N."/>
        </authorList>
    </citation>
    <scope>NUCLEOTIDE SEQUENCE [LARGE SCALE GENOMIC DNA]</scope>
    <source>
        <strain evidence="2 3">CGMCC 4.6945</strain>
    </source>
</reference>
<dbReference type="InterPro" id="IPR050696">
    <property type="entry name" value="FtsA/MreB"/>
</dbReference>
<dbReference type="Pfam" id="PF11104">
    <property type="entry name" value="PilM_2"/>
    <property type="match status" value="1"/>
</dbReference>
<gene>
    <name evidence="2" type="ORF">SAMN05421867_102252</name>
</gene>
<dbReference type="EMBL" id="FOKA01000002">
    <property type="protein sequence ID" value="SFA84621.1"/>
    <property type="molecule type" value="Genomic_DNA"/>
</dbReference>
<dbReference type="NCBIfam" id="TIGR01175">
    <property type="entry name" value="pilM"/>
    <property type="match status" value="1"/>
</dbReference>
<dbReference type="InterPro" id="IPR003494">
    <property type="entry name" value="SHS2_FtsA"/>
</dbReference>
<dbReference type="CDD" id="cd24049">
    <property type="entry name" value="ASKHA_NBD_PilM"/>
    <property type="match status" value="1"/>
</dbReference>
<proteinExistence type="predicted"/>
<dbReference type="PIRSF" id="PIRSF019169">
    <property type="entry name" value="PilM"/>
    <property type="match status" value="1"/>
</dbReference>
<dbReference type="GO" id="GO:0051301">
    <property type="term" value="P:cell division"/>
    <property type="evidence" value="ECO:0007669"/>
    <property type="project" value="InterPro"/>
</dbReference>
<evidence type="ECO:0000313" key="2">
    <source>
        <dbReference type="EMBL" id="SFA84621.1"/>
    </source>
</evidence>
<protein>
    <submittedName>
        <fullName evidence="2">Type IV pilus assembly protein PilM</fullName>
    </submittedName>
</protein>
<organism evidence="2 3">
    <name type="scientific">Cellulomonas marina</name>
    <dbReference type="NCBI Taxonomy" id="988821"/>
    <lineage>
        <taxon>Bacteria</taxon>
        <taxon>Bacillati</taxon>
        <taxon>Actinomycetota</taxon>
        <taxon>Actinomycetes</taxon>
        <taxon>Micrococcales</taxon>
        <taxon>Cellulomonadaceae</taxon>
        <taxon>Cellulomonas</taxon>
    </lineage>
</organism>
<dbReference type="PANTHER" id="PTHR32432:SF3">
    <property type="entry name" value="ETHANOLAMINE UTILIZATION PROTEIN EUTJ"/>
    <property type="match status" value="1"/>
</dbReference>
<dbReference type="PANTHER" id="PTHR32432">
    <property type="entry name" value="CELL DIVISION PROTEIN FTSA-RELATED"/>
    <property type="match status" value="1"/>
</dbReference>
<keyword evidence="3" id="KW-1185">Reference proteome</keyword>
<accession>A0A1I0W7Q8</accession>
<dbReference type="AlphaFoldDB" id="A0A1I0W7Q8"/>
<dbReference type="RefSeq" id="WP_090030891.1">
    <property type="nucleotide sequence ID" value="NZ_BONM01000012.1"/>
</dbReference>
<evidence type="ECO:0000313" key="3">
    <source>
        <dbReference type="Proteomes" id="UP000199012"/>
    </source>
</evidence>
<dbReference type="InterPro" id="IPR043129">
    <property type="entry name" value="ATPase_NBD"/>
</dbReference>
<dbReference type="STRING" id="988821.SAMN05421867_102252"/>